<dbReference type="AlphaFoldDB" id="A0A1R1PWP6"/>
<evidence type="ECO:0000313" key="2">
    <source>
        <dbReference type="EMBL" id="OMH85391.1"/>
    </source>
</evidence>
<feature type="non-terminal residue" evidence="2">
    <location>
        <position position="1"/>
    </location>
</feature>
<feature type="domain" description="Fibronectin type-III" evidence="1">
    <location>
        <begin position="23"/>
        <end position="119"/>
    </location>
</feature>
<protein>
    <recommendedName>
        <fullName evidence="1">Fibronectin type-III domain-containing protein</fullName>
    </recommendedName>
</protein>
<reference evidence="3" key="1">
    <citation type="submission" date="2017-01" db="EMBL/GenBank/DDBJ databases">
        <authorList>
            <person name="Wang Y."/>
            <person name="White M."/>
            <person name="Kvist S."/>
            <person name="Moncalvo J.-M."/>
        </authorList>
    </citation>
    <scope>NUCLEOTIDE SEQUENCE [LARGE SCALE GENOMIC DNA]</scope>
    <source>
        <strain evidence="3">COL-18-3</strain>
    </source>
</reference>
<organism evidence="2 3">
    <name type="scientific">Zancudomyces culisetae</name>
    <name type="common">Gut fungus</name>
    <name type="synonym">Smittium culisetae</name>
    <dbReference type="NCBI Taxonomy" id="1213189"/>
    <lineage>
        <taxon>Eukaryota</taxon>
        <taxon>Fungi</taxon>
        <taxon>Fungi incertae sedis</taxon>
        <taxon>Zoopagomycota</taxon>
        <taxon>Kickxellomycotina</taxon>
        <taxon>Harpellomycetes</taxon>
        <taxon>Harpellales</taxon>
        <taxon>Legeriomycetaceae</taxon>
        <taxon>Zancudomyces</taxon>
    </lineage>
</organism>
<name>A0A1R1PWP6_ZANCU</name>
<comment type="caution">
    <text evidence="2">The sequence shown here is derived from an EMBL/GenBank/DDBJ whole genome shotgun (WGS) entry which is preliminary data.</text>
</comment>
<proteinExistence type="predicted"/>
<dbReference type="InterPro" id="IPR003961">
    <property type="entry name" value="FN3_dom"/>
</dbReference>
<evidence type="ECO:0000313" key="3">
    <source>
        <dbReference type="Proteomes" id="UP000188320"/>
    </source>
</evidence>
<evidence type="ECO:0000259" key="1">
    <source>
        <dbReference type="PROSITE" id="PS50853"/>
    </source>
</evidence>
<dbReference type="PROSITE" id="PS50853">
    <property type="entry name" value="FN3"/>
    <property type="match status" value="1"/>
</dbReference>
<keyword evidence="3" id="KW-1185">Reference proteome</keyword>
<dbReference type="Proteomes" id="UP000188320">
    <property type="component" value="Unassembled WGS sequence"/>
</dbReference>
<gene>
    <name evidence="2" type="ORF">AX774_g1073</name>
</gene>
<accession>A0A1R1PWP6</accession>
<sequence>VQPQTVTVTTTNTAAIIPAVPAQPQGLTVTTITSISTITAPGPPPQQVTVTTIISIATITAPTPAQPQTVTVTTTNSAAIITAPTPAQPQTVTVTTTNSAAIIAASTPSQEVTVTTFPTVSTIRVPIRRPNFVLVTQTISSGVLTERNTVFLTTSPVFSFSVISTLADTVLLASEETQGDIVTSIPLETDNTSGSTPLPAEAFLSTLPPTTTDFGTLNTINPENTGVGEVPVAVAKRGENGNIAPLGSNNSFSVNF</sequence>
<dbReference type="EMBL" id="LSSK01000089">
    <property type="protein sequence ID" value="OMH85391.1"/>
    <property type="molecule type" value="Genomic_DNA"/>
</dbReference>